<evidence type="ECO:0000313" key="2">
    <source>
        <dbReference type="EMBL" id="MBD1545971.1"/>
    </source>
</evidence>
<proteinExistence type="predicted"/>
<accession>A0A926NX71</accession>
<dbReference type="EMBL" id="JABFCZ010000006">
    <property type="protein sequence ID" value="MBD1545971.1"/>
    <property type="molecule type" value="Genomic_DNA"/>
</dbReference>
<comment type="caution">
    <text evidence="2">The sequence shown here is derived from an EMBL/GenBank/DDBJ whole genome shotgun (WGS) entry which is preliminary data.</text>
</comment>
<evidence type="ECO:0000313" key="3">
    <source>
        <dbReference type="Proteomes" id="UP000598467"/>
    </source>
</evidence>
<keyword evidence="1" id="KW-0812">Transmembrane</keyword>
<evidence type="ECO:0000256" key="1">
    <source>
        <dbReference type="SAM" id="Phobius"/>
    </source>
</evidence>
<protein>
    <submittedName>
        <fullName evidence="2">PH domain-containing protein</fullName>
    </submittedName>
</protein>
<dbReference type="AlphaFoldDB" id="A0A926NX71"/>
<dbReference type="Proteomes" id="UP000598467">
    <property type="component" value="Unassembled WGS sequence"/>
</dbReference>
<dbReference type="RefSeq" id="WP_190290640.1">
    <property type="nucleotide sequence ID" value="NZ_JABFCZ010000006.1"/>
</dbReference>
<feature type="transmembrane region" description="Helical" evidence="1">
    <location>
        <begin position="110"/>
        <end position="130"/>
    </location>
</feature>
<keyword evidence="1" id="KW-0472">Membrane</keyword>
<organism evidence="2 3">
    <name type="scientific">Roseibium aggregatum</name>
    <dbReference type="NCBI Taxonomy" id="187304"/>
    <lineage>
        <taxon>Bacteria</taxon>
        <taxon>Pseudomonadati</taxon>
        <taxon>Pseudomonadota</taxon>
        <taxon>Alphaproteobacteria</taxon>
        <taxon>Hyphomicrobiales</taxon>
        <taxon>Stappiaceae</taxon>
        <taxon>Roseibium</taxon>
    </lineage>
</organism>
<keyword evidence="1" id="KW-1133">Transmembrane helix</keyword>
<feature type="transmembrane region" description="Helical" evidence="1">
    <location>
        <begin position="38"/>
        <end position="57"/>
    </location>
</feature>
<name>A0A926NX71_9HYPH</name>
<feature type="transmembrane region" description="Helical" evidence="1">
    <location>
        <begin position="69"/>
        <end position="90"/>
    </location>
</feature>
<feature type="transmembrane region" description="Helical" evidence="1">
    <location>
        <begin position="5"/>
        <end position="26"/>
    </location>
</feature>
<sequence>MRNLLYRFLAYLIAGFAGGAAVWLFFQVPAGGWETGVVFLIAATGLLAAAYLLRTAGGAPVHGIRTNPAWSIMATDMVCIIAAATAMFFIVDGFSERLGGPRAMVADPLASDVIAFMFVPSALILAWFVAQSGSQSVAVDSDGVVVTGPFGVETFGWNEIEGFRADSQYVPVSRAGMAVPRHLRTNLQVIAGDGRTVSVYQPGLARDRRLILSALKDHAPKDLQQDLADIEAAWL</sequence>
<reference evidence="2" key="1">
    <citation type="submission" date="2020-05" db="EMBL/GenBank/DDBJ databases">
        <title>Identification of trans-AT polyketide cluster in two marine bacteria, producers of a novel glutaramide-containing polyketide sesbanimide D and analogs.</title>
        <authorList>
            <person name="Kacar D."/>
            <person name="Rodriguez P."/>
            <person name="Canedo L."/>
            <person name="Gonzalez E."/>
            <person name="Galan B."/>
            <person name="De La Calle F."/>
            <person name="Garcia J.L."/>
        </authorList>
    </citation>
    <scope>NUCLEOTIDE SEQUENCE</scope>
    <source>
        <strain evidence="2">PHM038</strain>
    </source>
</reference>
<gene>
    <name evidence="2" type="ORF">HK439_06835</name>
</gene>